<gene>
    <name evidence="1" type="ORF">CEXT_613721</name>
</gene>
<evidence type="ECO:0000313" key="1">
    <source>
        <dbReference type="EMBL" id="GIY99259.1"/>
    </source>
</evidence>
<protein>
    <submittedName>
        <fullName evidence="1">Uncharacterized protein</fullName>
    </submittedName>
</protein>
<organism evidence="1 2">
    <name type="scientific">Caerostris extrusa</name>
    <name type="common">Bark spider</name>
    <name type="synonym">Caerostris bankana</name>
    <dbReference type="NCBI Taxonomy" id="172846"/>
    <lineage>
        <taxon>Eukaryota</taxon>
        <taxon>Metazoa</taxon>
        <taxon>Ecdysozoa</taxon>
        <taxon>Arthropoda</taxon>
        <taxon>Chelicerata</taxon>
        <taxon>Arachnida</taxon>
        <taxon>Araneae</taxon>
        <taxon>Araneomorphae</taxon>
        <taxon>Entelegynae</taxon>
        <taxon>Araneoidea</taxon>
        <taxon>Araneidae</taxon>
        <taxon>Caerostris</taxon>
    </lineage>
</organism>
<evidence type="ECO:0000313" key="2">
    <source>
        <dbReference type="Proteomes" id="UP001054945"/>
    </source>
</evidence>
<comment type="caution">
    <text evidence="1">The sequence shown here is derived from an EMBL/GenBank/DDBJ whole genome shotgun (WGS) entry which is preliminary data.</text>
</comment>
<dbReference type="AlphaFoldDB" id="A0AAV4XZD7"/>
<proteinExistence type="predicted"/>
<reference evidence="1 2" key="1">
    <citation type="submission" date="2021-06" db="EMBL/GenBank/DDBJ databases">
        <title>Caerostris extrusa draft genome.</title>
        <authorList>
            <person name="Kono N."/>
            <person name="Arakawa K."/>
        </authorList>
    </citation>
    <scope>NUCLEOTIDE SEQUENCE [LARGE SCALE GENOMIC DNA]</scope>
</reference>
<sequence>MVWEINFVCSILNHIRSGCTLSGIQQKRHFTLPDPFPSTLQISGSCLRSGIKRNSVTVKRYAAMKYANTRCQLAGLLNLMVASGTGIRESCGLRAPLLLFGESIN</sequence>
<dbReference type="Proteomes" id="UP001054945">
    <property type="component" value="Unassembled WGS sequence"/>
</dbReference>
<keyword evidence="2" id="KW-1185">Reference proteome</keyword>
<dbReference type="EMBL" id="BPLR01001026">
    <property type="protein sequence ID" value="GIY99259.1"/>
    <property type="molecule type" value="Genomic_DNA"/>
</dbReference>
<name>A0AAV4XZD7_CAEEX</name>
<accession>A0AAV4XZD7</accession>